<dbReference type="EMBL" id="WBVX01000013">
    <property type="protein sequence ID" value="KAB2684407.1"/>
    <property type="molecule type" value="Genomic_DNA"/>
</dbReference>
<name>A0A6L3YN20_9HYPH</name>
<dbReference type="Proteomes" id="UP000481643">
    <property type="component" value="Unassembled WGS sequence"/>
</dbReference>
<feature type="compositionally biased region" description="Basic residues" evidence="1">
    <location>
        <begin position="69"/>
        <end position="79"/>
    </location>
</feature>
<dbReference type="PROSITE" id="PS51257">
    <property type="entry name" value="PROKAR_LIPOPROTEIN"/>
    <property type="match status" value="1"/>
</dbReference>
<comment type="caution">
    <text evidence="2">The sequence shown here is derived from an EMBL/GenBank/DDBJ whole genome shotgun (WGS) entry which is preliminary data.</text>
</comment>
<organism evidence="2 3">
    <name type="scientific">Brucella tritici</name>
    <dbReference type="NCBI Taxonomy" id="94626"/>
    <lineage>
        <taxon>Bacteria</taxon>
        <taxon>Pseudomonadati</taxon>
        <taxon>Pseudomonadota</taxon>
        <taxon>Alphaproteobacteria</taxon>
        <taxon>Hyphomicrobiales</taxon>
        <taxon>Brucellaceae</taxon>
        <taxon>Brucella/Ochrobactrum group</taxon>
        <taxon>Brucella</taxon>
    </lineage>
</organism>
<evidence type="ECO:0000256" key="1">
    <source>
        <dbReference type="SAM" id="MobiDB-lite"/>
    </source>
</evidence>
<dbReference type="InterPro" id="IPR047937">
    <property type="entry name" value="Eex_IncN-like"/>
</dbReference>
<dbReference type="NCBIfam" id="NF033894">
    <property type="entry name" value="Eex_IncN"/>
    <property type="match status" value="1"/>
</dbReference>
<sequence length="79" mass="8634">MKRVAVLVVTTLLAACSEPPPQTEVITVSEFLDDESLREDHIGKCRENPGEVGQTPNCRNAEEAEGKARLKRMNRALGG</sequence>
<dbReference type="AlphaFoldDB" id="A0A6L3YN20"/>
<accession>A0A6L3YN20</accession>
<evidence type="ECO:0000313" key="3">
    <source>
        <dbReference type="Proteomes" id="UP000481643"/>
    </source>
</evidence>
<gene>
    <name evidence="2" type="ORF">F9L08_14055</name>
</gene>
<keyword evidence="2" id="KW-0449">Lipoprotein</keyword>
<protein>
    <submittedName>
        <fullName evidence="2">EexN family lipoprotein</fullName>
    </submittedName>
</protein>
<feature type="region of interest" description="Disordered" evidence="1">
    <location>
        <begin position="46"/>
        <end position="79"/>
    </location>
</feature>
<proteinExistence type="predicted"/>
<reference evidence="2 3" key="1">
    <citation type="submission" date="2019-09" db="EMBL/GenBank/DDBJ databases">
        <title>Taxonomic organization of the family Brucellaceae based on a phylogenomic approach.</title>
        <authorList>
            <person name="Leclercq S."/>
            <person name="Cloeckaert A."/>
            <person name="Zygmunt M.S."/>
        </authorList>
    </citation>
    <scope>NUCLEOTIDE SEQUENCE [LARGE SCALE GENOMIC DNA]</scope>
    <source>
        <strain evidence="2 3">WS1830</strain>
    </source>
</reference>
<evidence type="ECO:0000313" key="2">
    <source>
        <dbReference type="EMBL" id="KAB2684407.1"/>
    </source>
</evidence>
<dbReference type="RefSeq" id="WP_151652061.1">
    <property type="nucleotide sequence ID" value="NZ_WBVX01000013.1"/>
</dbReference>